<reference evidence="3 4" key="1">
    <citation type="submission" date="2019-01" db="EMBL/GenBank/DDBJ databases">
        <title>Draft genome sequence of Psathyrella aberdarensis IHI B618.</title>
        <authorList>
            <person name="Buettner E."/>
            <person name="Kellner H."/>
        </authorList>
    </citation>
    <scope>NUCLEOTIDE SEQUENCE [LARGE SCALE GENOMIC DNA]</scope>
    <source>
        <strain evidence="3 4">IHI B618</strain>
    </source>
</reference>
<feature type="compositionally biased region" description="Acidic residues" evidence="1">
    <location>
        <begin position="320"/>
        <end position="330"/>
    </location>
</feature>
<feature type="compositionally biased region" description="Acidic residues" evidence="1">
    <location>
        <begin position="696"/>
        <end position="707"/>
    </location>
</feature>
<sequence>MHEFPFLRPPEALVLLVKALHSLLSGHQDHIINATDLVKSDQLMDSFGFNTIVVPRDLAAWAPCMKAVPDHKTWHLEVVKQIHQIATQKKLQIDRSLLQQVSSFLPQYSVPNPTPIFDPNPFPTARTQTWQIPFDPEHPLNAKPGYASNRQAREFFTNQHRGFANRAKVPKSFSDTRTKLVSMFKEGVKKDVENYTLIDPLLFPDTNLRINDCHGGLTALIIPTMPEHLSKPVGEDGFLAYHFSIYNRFARKGTDTPSTAHPTSIRREELEQALDPVFKWIEQTIRVLLPDTIKVLDMAADILPLVIQERNQAMLQNESTDNESDNDLDQEPATKKKKTPPAAYLDEEEEALAAGLDSHPYSDKEGLDVGEDDDSDPEEDSQMGKGEEGGVQSQDEDGSDSGAQDRNEEDFFATNGLQIKCSESQHHKMFNPQSQQGRPLGKIKHQDLGPRGDVLALATAGKSLVKSAILFGDWDEGRSHRFQWAWSKLKELESSTKNHVAAIKHLERNPELKEKLLTYILYGKSIVLNALITKARIIVPGIYSLFGKKEDITAHVEWLQKDSHFLFAGIDVEAQTYQRGKPFGSPVIKQLLDAIIFKSNNHMTARLVQAKEEIPIFAVLLTAVAAEHAIGEFTKGYSNKQPFEEKNVRARYFYHEENFKALKSRHAEWGAGYCKAVYRAIAESNGLDGLGKSTGEDMDSVTEEDLAEGMRTGPF</sequence>
<dbReference type="InterPro" id="IPR045341">
    <property type="entry name" value="DUF6532"/>
</dbReference>
<evidence type="ECO:0000256" key="1">
    <source>
        <dbReference type="SAM" id="MobiDB-lite"/>
    </source>
</evidence>
<feature type="domain" description="DUF6532" evidence="2">
    <location>
        <begin position="502"/>
        <end position="660"/>
    </location>
</feature>
<dbReference type="STRING" id="2316362.A0A4Q2DDN5"/>
<gene>
    <name evidence="3" type="ORF">EST38_g8880</name>
</gene>
<accession>A0A4Q2DDN5</accession>
<feature type="region of interest" description="Disordered" evidence="1">
    <location>
        <begin position="356"/>
        <end position="406"/>
    </location>
</feature>
<protein>
    <recommendedName>
        <fullName evidence="2">DUF6532 domain-containing protein</fullName>
    </recommendedName>
</protein>
<organism evidence="3 4">
    <name type="scientific">Candolleomyces aberdarensis</name>
    <dbReference type="NCBI Taxonomy" id="2316362"/>
    <lineage>
        <taxon>Eukaryota</taxon>
        <taxon>Fungi</taxon>
        <taxon>Dikarya</taxon>
        <taxon>Basidiomycota</taxon>
        <taxon>Agaricomycotina</taxon>
        <taxon>Agaricomycetes</taxon>
        <taxon>Agaricomycetidae</taxon>
        <taxon>Agaricales</taxon>
        <taxon>Agaricineae</taxon>
        <taxon>Psathyrellaceae</taxon>
        <taxon>Candolleomyces</taxon>
    </lineage>
</organism>
<comment type="caution">
    <text evidence="3">The sequence shown here is derived from an EMBL/GenBank/DDBJ whole genome shotgun (WGS) entry which is preliminary data.</text>
</comment>
<proteinExistence type="predicted"/>
<dbReference type="EMBL" id="SDEE01000383">
    <property type="protein sequence ID" value="RXW16966.1"/>
    <property type="molecule type" value="Genomic_DNA"/>
</dbReference>
<name>A0A4Q2DDN5_9AGAR</name>
<evidence type="ECO:0000313" key="3">
    <source>
        <dbReference type="EMBL" id="RXW16966.1"/>
    </source>
</evidence>
<feature type="compositionally biased region" description="Acidic residues" evidence="1">
    <location>
        <begin position="368"/>
        <end position="381"/>
    </location>
</feature>
<feature type="region of interest" description="Disordered" evidence="1">
    <location>
        <begin position="317"/>
        <end position="343"/>
    </location>
</feature>
<evidence type="ECO:0000313" key="4">
    <source>
        <dbReference type="Proteomes" id="UP000290288"/>
    </source>
</evidence>
<dbReference type="Pfam" id="PF20149">
    <property type="entry name" value="DUF6532"/>
    <property type="match status" value="1"/>
</dbReference>
<dbReference type="Proteomes" id="UP000290288">
    <property type="component" value="Unassembled WGS sequence"/>
</dbReference>
<evidence type="ECO:0000259" key="2">
    <source>
        <dbReference type="Pfam" id="PF20149"/>
    </source>
</evidence>
<dbReference type="AlphaFoldDB" id="A0A4Q2DDN5"/>
<dbReference type="OrthoDB" id="2790754at2759"/>
<feature type="region of interest" description="Disordered" evidence="1">
    <location>
        <begin position="691"/>
        <end position="715"/>
    </location>
</feature>
<keyword evidence="4" id="KW-1185">Reference proteome</keyword>